<dbReference type="InterPro" id="IPR050708">
    <property type="entry name" value="T6SS_VgrG/RHS"/>
</dbReference>
<accession>A0A261TE88</accession>
<comment type="caution">
    <text evidence="5">The sequence shown here is derived from an EMBL/GenBank/DDBJ whole genome shotgun (WGS) entry which is preliminary data.</text>
</comment>
<feature type="domain" description="DUF6531" evidence="2">
    <location>
        <begin position="126"/>
        <end position="203"/>
    </location>
</feature>
<gene>
    <name evidence="5" type="ORF">CAL25_20095</name>
</gene>
<dbReference type="InterPro" id="IPR006530">
    <property type="entry name" value="YD"/>
</dbReference>
<proteinExistence type="predicted"/>
<dbReference type="NCBIfam" id="TIGR01643">
    <property type="entry name" value="YD_repeat_2x"/>
    <property type="match status" value="10"/>
</dbReference>
<keyword evidence="6" id="KW-1185">Reference proteome</keyword>
<dbReference type="InterPro" id="IPR045351">
    <property type="entry name" value="DUF6531"/>
</dbReference>
<dbReference type="Pfam" id="PF20148">
    <property type="entry name" value="DUF6531"/>
    <property type="match status" value="1"/>
</dbReference>
<evidence type="ECO:0000259" key="2">
    <source>
        <dbReference type="Pfam" id="PF20148"/>
    </source>
</evidence>
<dbReference type="PRINTS" id="PR00394">
    <property type="entry name" value="RHSPROTEIN"/>
</dbReference>
<dbReference type="InterPro" id="IPR022385">
    <property type="entry name" value="Rhs_assc_core"/>
</dbReference>
<evidence type="ECO:0000259" key="3">
    <source>
        <dbReference type="Pfam" id="PF25023"/>
    </source>
</evidence>
<evidence type="ECO:0000313" key="6">
    <source>
        <dbReference type="Proteomes" id="UP000216913"/>
    </source>
</evidence>
<organism evidence="5 6">
    <name type="scientific">Bordetella genomosp. 5</name>
    <dbReference type="NCBI Taxonomy" id="1395608"/>
    <lineage>
        <taxon>Bacteria</taxon>
        <taxon>Pseudomonadati</taxon>
        <taxon>Pseudomonadota</taxon>
        <taxon>Betaproteobacteria</taxon>
        <taxon>Burkholderiales</taxon>
        <taxon>Alcaligenaceae</taxon>
        <taxon>Bordetella</taxon>
    </lineage>
</organism>
<dbReference type="NCBIfam" id="TIGR03696">
    <property type="entry name" value="Rhs_assc_core"/>
    <property type="match status" value="1"/>
</dbReference>
<evidence type="ECO:0000313" key="5">
    <source>
        <dbReference type="EMBL" id="OZI46963.1"/>
    </source>
</evidence>
<dbReference type="Pfam" id="PF25023">
    <property type="entry name" value="TEN_YD-shell"/>
    <property type="match status" value="1"/>
</dbReference>
<dbReference type="InterPro" id="IPR057382">
    <property type="entry name" value="TseH"/>
</dbReference>
<evidence type="ECO:0000259" key="4">
    <source>
        <dbReference type="Pfam" id="PF25218"/>
    </source>
</evidence>
<sequence length="1428" mass="153071">MLILAVSAVFLPETTEAGWGSTLDSGCRTNCASAQEVCDFWGEFYGGGCLRVGPPIIDSITGRVTAMEACYIQTLGGGHPICVPARIYCTAPAVANAAVPGGCSNAAATPGRQMGDGCVGVCTVANPITLNTGNKFESVVDFETQGQARLAFVRYYNSHQATLSSMGWGWRSNFDRGLQHNNLTVATSSRLTFMRPDGASYSFSKTSTGLWQPTDTDVSAKLVSQGTSGWTLTDGNDTVETYTYTGQLTSIKERSGYQQNLVYSADGKLSSVADSFGRSLSFTFEHGSIRTLTDVDGNVYTYNYGTILFGSDLLLSVTYPGTASPGVAYKYENTTYPYALTGIVDGNGVRYASWTYDTTLKAVSSQHGSGADLMTVTYGLTSSAGSVTTTNALGRQVVYTLSNVAGVRKITQIAEAASAHAAASSESFAYDARGYLSSHTDKNGNITRYVNDSRGNITSQTNGFGTPLARTYTTTWHADYNLPLRLVQPGLTTDYTYASGQLVQKTLLDTTTSTTPYSTQGNTRTWTYSYYPSGLLHTIQGPAGPTDLVTYTYDARGCVVSFTNQLGQTTTIGGNNGRCQPLLSSDPNGIATEYGYDERGRVIWVKRDSANQPSTIGFSYDLAGMLISTTFPDGSSLTFTYDDAHRLAAITNNLGESITYTLDALGGRTATVVRTASSVITKTQSAHFDELGRIIESIGAASQKTAYAYDGNSNATSTTDPRGKVYGKTFDALNRISQEIDPDGATTTFTYNGKDELIGVKDPRNLQTTYVRNGFGDVIQRTSPDTGTDVYWHDSRSNIVKRVDARGIESRFTYDAASRTLTKTFPASPDQNLTFSYDATAGANLGIGRLTSTTDQSGSTAYVYDGLGRVTQSTTVVSGQAYIVAYTYDAAGKVLSVTYPSGRIVQFSRDALGRVSGVTTVSAAGSAVVNLASGVAYQPWGPPTGYTSGNGLVTTLAHDLDYQPTHLRVENGAASIQNQVNLFDPTGNITAITDNVVPSRSQTITYDNLNRVASATGAYGAHTYTYDASGNRRTRTVAGSTETYGYSQTSNRLESVTIAAENARSFSYQSSGQLVQDNRSDGNTYAISLNADGRRAGVSLNGTPVGSYLYNAIGQRVQAISGSNTTHFIYDQRGRLLVEASASGGARREYMWLDDLPVALVDVAGSNEAVYYIHADQINTPRTMTDALGAVVWDYASDPFGVALQSGANVALSQLRFPGQYYDSEAELAQNWARDYDPTLGRYIQSDPIGLVGGVNTYAYALSNPLSFIDPEGLAACTVLFPDYPIDTGFGFSSTNLGGHGGVLGYDSSGVTRYYEYGRYKPADERIIGARLAEGVGNVRRVLIPNLVIGRDGQPTARSMEALREELSARAGKGTEAQLTCDPDADENAVYEHAERFANDQNRPGYSWKPWSANHCRTFARDAFNAGR</sequence>
<name>A0A261TE88_9BORD</name>
<dbReference type="OrthoDB" id="5445630at2"/>
<reference evidence="5 6" key="1">
    <citation type="submission" date="2017-05" db="EMBL/GenBank/DDBJ databases">
        <title>Complete and WGS of Bordetella genogroups.</title>
        <authorList>
            <person name="Spilker T."/>
            <person name="LiPuma J."/>
        </authorList>
    </citation>
    <scope>NUCLEOTIDE SEQUENCE [LARGE SCALE GENOMIC DNA]</scope>
    <source>
        <strain evidence="5 6">AU10456</strain>
    </source>
</reference>
<protein>
    <recommendedName>
        <fullName evidence="7">RHS repeat protein</fullName>
    </recommendedName>
</protein>
<dbReference type="InterPro" id="IPR031325">
    <property type="entry name" value="RHS_repeat"/>
</dbReference>
<dbReference type="EMBL" id="NEVP01000011">
    <property type="protein sequence ID" value="OZI46963.1"/>
    <property type="molecule type" value="Genomic_DNA"/>
</dbReference>
<evidence type="ECO:0000256" key="1">
    <source>
        <dbReference type="ARBA" id="ARBA00022737"/>
    </source>
</evidence>
<dbReference type="Pfam" id="PF05593">
    <property type="entry name" value="RHS_repeat"/>
    <property type="match status" value="5"/>
</dbReference>
<feature type="domain" description="Type VI secretion system effector TseH-like" evidence="4">
    <location>
        <begin position="1299"/>
        <end position="1424"/>
    </location>
</feature>
<dbReference type="Proteomes" id="UP000216913">
    <property type="component" value="Unassembled WGS sequence"/>
</dbReference>
<feature type="domain" description="Teneurin-like YD-shell" evidence="3">
    <location>
        <begin position="965"/>
        <end position="1247"/>
    </location>
</feature>
<dbReference type="Pfam" id="PF25218">
    <property type="entry name" value="TseH"/>
    <property type="match status" value="1"/>
</dbReference>
<dbReference type="InterPro" id="IPR056823">
    <property type="entry name" value="TEN-like_YD-shell"/>
</dbReference>
<dbReference type="PANTHER" id="PTHR32305">
    <property type="match status" value="1"/>
</dbReference>
<keyword evidence="1" id="KW-0677">Repeat</keyword>
<dbReference type="PANTHER" id="PTHR32305:SF15">
    <property type="entry name" value="PROTEIN RHSA-RELATED"/>
    <property type="match status" value="1"/>
</dbReference>
<evidence type="ECO:0008006" key="7">
    <source>
        <dbReference type="Google" id="ProtNLM"/>
    </source>
</evidence>
<dbReference type="Gene3D" id="2.180.10.10">
    <property type="entry name" value="RHS repeat-associated core"/>
    <property type="match status" value="2"/>
</dbReference>